<evidence type="ECO:0000256" key="3">
    <source>
        <dbReference type="ARBA" id="ARBA00022989"/>
    </source>
</evidence>
<evidence type="ECO:0000256" key="4">
    <source>
        <dbReference type="ARBA" id="ARBA00023136"/>
    </source>
</evidence>
<organism evidence="7 8">
    <name type="scientific">Pisolithus microcarpus 441</name>
    <dbReference type="NCBI Taxonomy" id="765257"/>
    <lineage>
        <taxon>Eukaryota</taxon>
        <taxon>Fungi</taxon>
        <taxon>Dikarya</taxon>
        <taxon>Basidiomycota</taxon>
        <taxon>Agaricomycotina</taxon>
        <taxon>Agaricomycetes</taxon>
        <taxon>Agaricomycetidae</taxon>
        <taxon>Boletales</taxon>
        <taxon>Sclerodermatineae</taxon>
        <taxon>Pisolithaceae</taxon>
        <taxon>Pisolithus</taxon>
    </lineage>
</organism>
<feature type="compositionally biased region" description="Low complexity" evidence="5">
    <location>
        <begin position="228"/>
        <end position="244"/>
    </location>
</feature>
<sequence length="290" mass="32584">MKNVLDKFMIRRYPRRSRAPGIVAPQQSSTSLTFPSCTRWFLPLLLLPLPTAPPYFLVLFLFTLALHARPCFYCIILLAALFLSSCYWQSFPLHAPLSAPWADNITTFHEALNASVSQKLDMYEVTPPIIRVPDRCWCDFTSGVFEPYDVQKWERDSVQRAVAEIESQLKARLASPPDETESASTLDGGEAGSVSRSQLSLGQRQIVLFKESLSILRRLFSRRRSNGVTPVSTSDTSRTSDTASEAPVERPPTVQASRSGLRDKALFPGQLDLRPLGFDLVLDFRWSRAS</sequence>
<dbReference type="PANTHER" id="PTHR13259">
    <property type="entry name" value="BLADDER CANCER 10 KD PROTEIN HOMOLOG"/>
    <property type="match status" value="1"/>
</dbReference>
<dbReference type="HOGENOM" id="CLU_095052_0_0_1"/>
<dbReference type="Proteomes" id="UP000054018">
    <property type="component" value="Unassembled WGS sequence"/>
</dbReference>
<evidence type="ECO:0000256" key="5">
    <source>
        <dbReference type="SAM" id="MobiDB-lite"/>
    </source>
</evidence>
<dbReference type="Pfam" id="PF06726">
    <property type="entry name" value="BC10"/>
    <property type="match status" value="1"/>
</dbReference>
<protein>
    <submittedName>
        <fullName evidence="7">Uncharacterized protein</fullName>
    </submittedName>
</protein>
<dbReference type="SMART" id="SM01396">
    <property type="entry name" value="BC10"/>
    <property type="match status" value="1"/>
</dbReference>
<feature type="region of interest" description="Disordered" evidence="5">
    <location>
        <begin position="226"/>
        <end position="261"/>
    </location>
</feature>
<comment type="subcellular location">
    <subcellularLocation>
        <location evidence="1">Membrane</location>
    </subcellularLocation>
</comment>
<keyword evidence="4 6" id="KW-0472">Membrane</keyword>
<dbReference type="GO" id="GO:0016020">
    <property type="term" value="C:membrane"/>
    <property type="evidence" value="ECO:0007669"/>
    <property type="project" value="UniProtKB-SubCell"/>
</dbReference>
<evidence type="ECO:0000256" key="2">
    <source>
        <dbReference type="ARBA" id="ARBA00022692"/>
    </source>
</evidence>
<dbReference type="AlphaFoldDB" id="A0A0C9Z0N4"/>
<dbReference type="PANTHER" id="PTHR13259:SF1">
    <property type="entry name" value="BLADDER CANCER-ASSOCIATED PROTEIN"/>
    <property type="match status" value="1"/>
</dbReference>
<dbReference type="InterPro" id="IPR009598">
    <property type="entry name" value="BCALP"/>
</dbReference>
<evidence type="ECO:0000256" key="6">
    <source>
        <dbReference type="SAM" id="Phobius"/>
    </source>
</evidence>
<feature type="transmembrane region" description="Helical" evidence="6">
    <location>
        <begin position="40"/>
        <end position="64"/>
    </location>
</feature>
<proteinExistence type="predicted"/>
<gene>
    <name evidence="7" type="ORF">PISMIDRAFT_30983</name>
</gene>
<reference evidence="7 8" key="1">
    <citation type="submission" date="2014-04" db="EMBL/GenBank/DDBJ databases">
        <authorList>
            <consortium name="DOE Joint Genome Institute"/>
            <person name="Kuo A."/>
            <person name="Kohler A."/>
            <person name="Costa M.D."/>
            <person name="Nagy L.G."/>
            <person name="Floudas D."/>
            <person name="Copeland A."/>
            <person name="Barry K.W."/>
            <person name="Cichocki N."/>
            <person name="Veneault-Fourrey C."/>
            <person name="LaButti K."/>
            <person name="Lindquist E.A."/>
            <person name="Lipzen A."/>
            <person name="Lundell T."/>
            <person name="Morin E."/>
            <person name="Murat C."/>
            <person name="Sun H."/>
            <person name="Tunlid A."/>
            <person name="Henrissat B."/>
            <person name="Grigoriev I.V."/>
            <person name="Hibbett D.S."/>
            <person name="Martin F."/>
            <person name="Nordberg H.P."/>
            <person name="Cantor M.N."/>
            <person name="Hua S.X."/>
        </authorList>
    </citation>
    <scope>NUCLEOTIDE SEQUENCE [LARGE SCALE GENOMIC DNA]</scope>
    <source>
        <strain evidence="7 8">441</strain>
    </source>
</reference>
<feature type="region of interest" description="Disordered" evidence="5">
    <location>
        <begin position="169"/>
        <end position="196"/>
    </location>
</feature>
<keyword evidence="8" id="KW-1185">Reference proteome</keyword>
<name>A0A0C9Z0N4_9AGAM</name>
<evidence type="ECO:0000313" key="8">
    <source>
        <dbReference type="Proteomes" id="UP000054018"/>
    </source>
</evidence>
<reference evidence="8" key="2">
    <citation type="submission" date="2015-01" db="EMBL/GenBank/DDBJ databases">
        <title>Evolutionary Origins and Diversification of the Mycorrhizal Mutualists.</title>
        <authorList>
            <consortium name="DOE Joint Genome Institute"/>
            <consortium name="Mycorrhizal Genomics Consortium"/>
            <person name="Kohler A."/>
            <person name="Kuo A."/>
            <person name="Nagy L.G."/>
            <person name="Floudas D."/>
            <person name="Copeland A."/>
            <person name="Barry K.W."/>
            <person name="Cichocki N."/>
            <person name="Veneault-Fourrey C."/>
            <person name="LaButti K."/>
            <person name="Lindquist E.A."/>
            <person name="Lipzen A."/>
            <person name="Lundell T."/>
            <person name="Morin E."/>
            <person name="Murat C."/>
            <person name="Riley R."/>
            <person name="Ohm R."/>
            <person name="Sun H."/>
            <person name="Tunlid A."/>
            <person name="Henrissat B."/>
            <person name="Grigoriev I.V."/>
            <person name="Hibbett D.S."/>
            <person name="Martin F."/>
        </authorList>
    </citation>
    <scope>NUCLEOTIDE SEQUENCE [LARGE SCALE GENOMIC DNA]</scope>
    <source>
        <strain evidence="8">441</strain>
    </source>
</reference>
<keyword evidence="2 6" id="KW-0812">Transmembrane</keyword>
<keyword evidence="3 6" id="KW-1133">Transmembrane helix</keyword>
<accession>A0A0C9Z0N4</accession>
<dbReference type="OrthoDB" id="5563033at2759"/>
<feature type="transmembrane region" description="Helical" evidence="6">
    <location>
        <begin position="71"/>
        <end position="90"/>
    </location>
</feature>
<evidence type="ECO:0000313" key="7">
    <source>
        <dbReference type="EMBL" id="KIK15882.1"/>
    </source>
</evidence>
<dbReference type="EMBL" id="KN833873">
    <property type="protein sequence ID" value="KIK15882.1"/>
    <property type="molecule type" value="Genomic_DNA"/>
</dbReference>
<evidence type="ECO:0000256" key="1">
    <source>
        <dbReference type="ARBA" id="ARBA00004370"/>
    </source>
</evidence>